<evidence type="ECO:0000313" key="4">
    <source>
        <dbReference type="Proteomes" id="UP000276417"/>
    </source>
</evidence>
<dbReference type="InterPro" id="IPR050126">
    <property type="entry name" value="Ap4A_hydrolase"/>
</dbReference>
<dbReference type="GO" id="GO:0016791">
    <property type="term" value="F:phosphatase activity"/>
    <property type="evidence" value="ECO:0007669"/>
    <property type="project" value="TreeGrafter"/>
</dbReference>
<protein>
    <submittedName>
        <fullName evidence="3">Metallophosphoesterase</fullName>
    </submittedName>
</protein>
<comment type="similarity">
    <text evidence="1">Belongs to the metallophosphoesterase superfamily. YfcE family.</text>
</comment>
<dbReference type="PANTHER" id="PTHR42850:SF2">
    <property type="entry name" value="BLL5683 PROTEIN"/>
    <property type="match status" value="1"/>
</dbReference>
<dbReference type="KEGG" id="dph:EHF33_06055"/>
<keyword evidence="4" id="KW-1185">Reference proteome</keyword>
<dbReference type="GO" id="GO:0005737">
    <property type="term" value="C:cytoplasm"/>
    <property type="evidence" value="ECO:0007669"/>
    <property type="project" value="TreeGrafter"/>
</dbReference>
<dbReference type="InterPro" id="IPR011152">
    <property type="entry name" value="Pesterase_MJ0912"/>
</dbReference>
<gene>
    <name evidence="3" type="ORF">EHF33_06055</name>
</gene>
<feature type="domain" description="Calcineurin-like phosphoesterase" evidence="2">
    <location>
        <begin position="1"/>
        <end position="188"/>
    </location>
</feature>
<accession>A0A3G8YFS4</accession>
<dbReference type="EMBL" id="CP034183">
    <property type="protein sequence ID" value="AZI43813.1"/>
    <property type="molecule type" value="Genomic_DNA"/>
</dbReference>
<evidence type="ECO:0000256" key="1">
    <source>
        <dbReference type="ARBA" id="ARBA00008950"/>
    </source>
</evidence>
<dbReference type="RefSeq" id="WP_124872892.1">
    <property type="nucleotide sequence ID" value="NZ_CP034183.1"/>
</dbReference>
<dbReference type="InterPro" id="IPR029052">
    <property type="entry name" value="Metallo-depent_PP-like"/>
</dbReference>
<organism evidence="3 4">
    <name type="scientific">Deinococcus psychrotolerans</name>
    <dbReference type="NCBI Taxonomy" id="2489213"/>
    <lineage>
        <taxon>Bacteria</taxon>
        <taxon>Thermotogati</taxon>
        <taxon>Deinococcota</taxon>
        <taxon>Deinococci</taxon>
        <taxon>Deinococcales</taxon>
        <taxon>Deinococcaceae</taxon>
        <taxon>Deinococcus</taxon>
    </lineage>
</organism>
<dbReference type="OrthoDB" id="9813918at2"/>
<name>A0A3G8YFS4_9DEIO</name>
<reference evidence="3 4" key="1">
    <citation type="submission" date="2018-11" db="EMBL/GenBank/DDBJ databases">
        <title>Deinococcus shelandsis sp. nov., isolated from South Shetland Islands soil of Antarctica.</title>
        <authorList>
            <person name="Tian J."/>
        </authorList>
    </citation>
    <scope>NUCLEOTIDE SEQUENCE [LARGE SCALE GENOMIC DNA]</scope>
    <source>
        <strain evidence="3 4">S14-83T</strain>
    </source>
</reference>
<evidence type="ECO:0000259" key="2">
    <source>
        <dbReference type="Pfam" id="PF12850"/>
    </source>
</evidence>
<dbReference type="PIRSF" id="PIRSF000883">
    <property type="entry name" value="Pesterase_MJ0912"/>
    <property type="match status" value="1"/>
</dbReference>
<dbReference type="Proteomes" id="UP000276417">
    <property type="component" value="Chromosome 1"/>
</dbReference>
<dbReference type="PANTHER" id="PTHR42850">
    <property type="entry name" value="METALLOPHOSPHOESTERASE"/>
    <property type="match status" value="1"/>
</dbReference>
<dbReference type="InterPro" id="IPR024654">
    <property type="entry name" value="Calcineurin-like_PHP_lpxH"/>
</dbReference>
<sequence>MRVAVISDVHGNAFALGAVLDDLRDAAPDVVCNLGDQVEGAANPALAYQLQVKLGAVEVRGNNEEKLWPNGRRNPLSQKYGAWLEQQLSPEALARLAALPLTARVEDVLACHGTPTSAWDSLLWVWESTSQGGFYRSRDPRELRRMLEPLSAGVVVCGHTHRAGSTRVGDTLVVNAGSVSDQVDGDPRARWTLLERRSGRWTADFRAVPYAIAAATHWAAEHSPFGKGQAALLESGEMTVRGEAALTAGGP</sequence>
<dbReference type="SUPFAM" id="SSF56300">
    <property type="entry name" value="Metallo-dependent phosphatases"/>
    <property type="match status" value="1"/>
</dbReference>
<proteinExistence type="inferred from homology"/>
<dbReference type="Gene3D" id="3.60.21.10">
    <property type="match status" value="1"/>
</dbReference>
<evidence type="ECO:0000313" key="3">
    <source>
        <dbReference type="EMBL" id="AZI43813.1"/>
    </source>
</evidence>
<dbReference type="AlphaFoldDB" id="A0A3G8YFS4"/>
<dbReference type="Pfam" id="PF12850">
    <property type="entry name" value="Metallophos_2"/>
    <property type="match status" value="1"/>
</dbReference>